<dbReference type="AlphaFoldDB" id="A0A024FU81"/>
<sequence>MPKRICRRGERISNTGYLCANEKTIYRKDDKNSSTVERCHGRFTFHGFPNDSFQDFMHFPLELIPAQWRKEEEEDKKHAKYARFYICQYFVRNPLVYTFDI</sequence>
<dbReference type="InParanoid" id="A0A024FU81"/>
<comment type="caution">
    <text evidence="1">The sequence shown here is derived from an EMBL/GenBank/DDBJ whole genome shotgun (WGS) entry which is preliminary data.</text>
</comment>
<name>A0A024FU81_9STRA</name>
<evidence type="ECO:0000313" key="2">
    <source>
        <dbReference type="Proteomes" id="UP000053237"/>
    </source>
</evidence>
<accession>A0A024FU81</accession>
<dbReference type="Proteomes" id="UP000053237">
    <property type="component" value="Unassembled WGS sequence"/>
</dbReference>
<reference evidence="1 2" key="1">
    <citation type="submission" date="2012-05" db="EMBL/GenBank/DDBJ databases">
        <title>Recombination and specialization in a pathogen metapopulation.</title>
        <authorList>
            <person name="Gardiner A."/>
            <person name="Kemen E."/>
            <person name="Schultz-Larsen T."/>
            <person name="MacLean D."/>
            <person name="Van Oosterhout C."/>
            <person name="Jones J.D.G."/>
        </authorList>
    </citation>
    <scope>NUCLEOTIDE SEQUENCE [LARGE SCALE GENOMIC DNA]</scope>
    <source>
        <strain evidence="1 2">Ac Nc2</strain>
    </source>
</reference>
<gene>
    <name evidence="1" type="ORF">BN9_113340</name>
</gene>
<protein>
    <submittedName>
        <fullName evidence="1">Uncharacterized protein</fullName>
    </submittedName>
</protein>
<keyword evidence="2" id="KW-1185">Reference proteome</keyword>
<organism evidence="1 2">
    <name type="scientific">Albugo candida</name>
    <dbReference type="NCBI Taxonomy" id="65357"/>
    <lineage>
        <taxon>Eukaryota</taxon>
        <taxon>Sar</taxon>
        <taxon>Stramenopiles</taxon>
        <taxon>Oomycota</taxon>
        <taxon>Peronosporomycetes</taxon>
        <taxon>Albuginales</taxon>
        <taxon>Albuginaceae</taxon>
        <taxon>Albugo</taxon>
    </lineage>
</organism>
<dbReference type="EMBL" id="CAIX01000355">
    <property type="protein sequence ID" value="CCI10713.1"/>
    <property type="molecule type" value="Genomic_DNA"/>
</dbReference>
<evidence type="ECO:0000313" key="1">
    <source>
        <dbReference type="EMBL" id="CCI10713.1"/>
    </source>
</evidence>
<proteinExistence type="predicted"/>